<dbReference type="EMBL" id="JAOL01000183">
    <property type="protein sequence ID" value="EUA86084.1"/>
    <property type="molecule type" value="Genomic_DNA"/>
</dbReference>
<comment type="caution">
    <text evidence="2">The sequence shown here is derived from an EMBL/GenBank/DDBJ whole genome shotgun (WGS) entry which is preliminary data.</text>
</comment>
<dbReference type="GO" id="GO:0047646">
    <property type="term" value="F:alkanal monooxygenase (FMN-linked) activity"/>
    <property type="evidence" value="ECO:0007669"/>
    <property type="project" value="UniProtKB-EC"/>
</dbReference>
<protein>
    <submittedName>
        <fullName evidence="2">Luciferase family monooxygenase domain protein</fullName>
        <ecNumber evidence="2">1.14.14.3</ecNumber>
    </submittedName>
</protein>
<reference evidence="2 3" key="1">
    <citation type="submission" date="2014-01" db="EMBL/GenBank/DDBJ databases">
        <authorList>
            <person name="Dobos K."/>
            <person name="Lenaerts A."/>
            <person name="Ordway D."/>
            <person name="DeGroote M.A."/>
            <person name="Parker T."/>
            <person name="Sizemore C."/>
            <person name="Tallon L.J."/>
            <person name="Sadzewicz L.K."/>
            <person name="Sengamalay N."/>
            <person name="Fraser C.M."/>
            <person name="Hine E."/>
            <person name="Shefchek K.A."/>
            <person name="Das S.P."/>
            <person name="Tettelin H."/>
        </authorList>
    </citation>
    <scope>NUCLEOTIDE SEQUENCE [LARGE SCALE GENOMIC DNA]</scope>
    <source>
        <strain evidence="2 3">Harvey</strain>
    </source>
</reference>
<dbReference type="EC" id="1.14.14.3" evidence="2"/>
<feature type="compositionally biased region" description="Polar residues" evidence="1">
    <location>
        <begin position="33"/>
        <end position="44"/>
    </location>
</feature>
<evidence type="ECO:0000313" key="2">
    <source>
        <dbReference type="EMBL" id="EUA86084.1"/>
    </source>
</evidence>
<name>A0ABN0QN59_MYCUL</name>
<feature type="region of interest" description="Disordered" evidence="1">
    <location>
        <begin position="29"/>
        <end position="51"/>
    </location>
</feature>
<evidence type="ECO:0000256" key="1">
    <source>
        <dbReference type="SAM" id="MobiDB-lite"/>
    </source>
</evidence>
<gene>
    <name evidence="2" type="ORF">I551_7483</name>
</gene>
<accession>A0ABN0QN59</accession>
<dbReference type="Proteomes" id="UP000020681">
    <property type="component" value="Unassembled WGS sequence"/>
</dbReference>
<proteinExistence type="predicted"/>
<keyword evidence="2" id="KW-0560">Oxidoreductase</keyword>
<sequence>MMMPNLHMMARLRTGQPLGPVQLVEEAQDARLTPSSNASWTADSSGCRRLT</sequence>
<organism evidence="2 3">
    <name type="scientific">Mycobacterium ulcerans str. Harvey</name>
    <dbReference type="NCBI Taxonomy" id="1299332"/>
    <lineage>
        <taxon>Bacteria</taxon>
        <taxon>Bacillati</taxon>
        <taxon>Actinomycetota</taxon>
        <taxon>Actinomycetes</taxon>
        <taxon>Mycobacteriales</taxon>
        <taxon>Mycobacteriaceae</taxon>
        <taxon>Mycobacterium</taxon>
        <taxon>Mycobacterium ulcerans group</taxon>
    </lineage>
</organism>
<evidence type="ECO:0000313" key="3">
    <source>
        <dbReference type="Proteomes" id="UP000020681"/>
    </source>
</evidence>
<keyword evidence="2" id="KW-0503">Monooxygenase</keyword>
<keyword evidence="3" id="KW-1185">Reference proteome</keyword>